<keyword evidence="2 9" id="KW-0732">Signal</keyword>
<dbReference type="SMART" id="SM00181">
    <property type="entry name" value="EGF"/>
    <property type="match status" value="12"/>
</dbReference>
<name>A0A5J5DF00_9PERO</name>
<dbReference type="CDD" id="cd00054">
    <property type="entry name" value="EGF_CA"/>
    <property type="match status" value="3"/>
</dbReference>
<feature type="disulfide bond" evidence="7">
    <location>
        <begin position="1571"/>
        <end position="1580"/>
    </location>
</feature>
<keyword evidence="1 7" id="KW-0245">EGF-like domain</keyword>
<keyword evidence="5 7" id="KW-1015">Disulfide bond</keyword>
<protein>
    <recommendedName>
        <fullName evidence="14">von Willebrand factor D and EGF domain-containing protein</fullName>
    </recommendedName>
</protein>
<dbReference type="InterPro" id="IPR000742">
    <property type="entry name" value="EGF"/>
</dbReference>
<dbReference type="PANTHER" id="PTHR14949:SF53">
    <property type="entry name" value="VON WILLEBRAND FACTOR D AND EGF DOMAIN-CONTAINING PROTEIN"/>
    <property type="match status" value="1"/>
</dbReference>
<feature type="domain" description="EGF-like" evidence="10">
    <location>
        <begin position="1646"/>
        <end position="1677"/>
    </location>
</feature>
<feature type="region of interest" description="Disordered" evidence="8">
    <location>
        <begin position="1359"/>
        <end position="1418"/>
    </location>
</feature>
<feature type="disulfide bond" evidence="7">
    <location>
        <begin position="1553"/>
        <end position="1563"/>
    </location>
</feature>
<dbReference type="Proteomes" id="UP000327493">
    <property type="component" value="Chromosome 6"/>
</dbReference>
<keyword evidence="4" id="KW-0175">Coiled coil</keyword>
<evidence type="ECO:0008006" key="14">
    <source>
        <dbReference type="Google" id="ProtNLM"/>
    </source>
</evidence>
<feature type="domain" description="EGF-like" evidence="10">
    <location>
        <begin position="1232"/>
        <end position="1271"/>
    </location>
</feature>
<feature type="compositionally biased region" description="Polar residues" evidence="8">
    <location>
        <begin position="734"/>
        <end position="745"/>
    </location>
</feature>
<evidence type="ECO:0000256" key="9">
    <source>
        <dbReference type="SAM" id="SignalP"/>
    </source>
</evidence>
<feature type="region of interest" description="Disordered" evidence="8">
    <location>
        <begin position="636"/>
        <end position="657"/>
    </location>
</feature>
<dbReference type="Gene3D" id="2.60.120.260">
    <property type="entry name" value="Galactose-binding domain-like"/>
    <property type="match status" value="1"/>
</dbReference>
<feature type="domain" description="EGF-like" evidence="10">
    <location>
        <begin position="1485"/>
        <end position="1517"/>
    </location>
</feature>
<dbReference type="Pfam" id="PF23283">
    <property type="entry name" value="D8C_UMOD"/>
    <property type="match status" value="1"/>
</dbReference>
<feature type="disulfide bond" evidence="7">
    <location>
        <begin position="1667"/>
        <end position="1676"/>
    </location>
</feature>
<dbReference type="InterPro" id="IPR018097">
    <property type="entry name" value="EGF_Ca-bd_CS"/>
</dbReference>
<organism evidence="12 13">
    <name type="scientific">Etheostoma spectabile</name>
    <name type="common">orangethroat darter</name>
    <dbReference type="NCBI Taxonomy" id="54343"/>
    <lineage>
        <taxon>Eukaryota</taxon>
        <taxon>Metazoa</taxon>
        <taxon>Chordata</taxon>
        <taxon>Craniata</taxon>
        <taxon>Vertebrata</taxon>
        <taxon>Euteleostomi</taxon>
        <taxon>Actinopterygii</taxon>
        <taxon>Neopterygii</taxon>
        <taxon>Teleostei</taxon>
        <taxon>Neoteleostei</taxon>
        <taxon>Acanthomorphata</taxon>
        <taxon>Eupercaria</taxon>
        <taxon>Perciformes</taxon>
        <taxon>Percoidei</taxon>
        <taxon>Percidae</taxon>
        <taxon>Etheostomatinae</taxon>
        <taxon>Etheostoma</taxon>
    </lineage>
</organism>
<feature type="domain" description="EGF-like" evidence="10">
    <location>
        <begin position="1613"/>
        <end position="1645"/>
    </location>
</feature>
<dbReference type="PROSITE" id="PS01186">
    <property type="entry name" value="EGF_2"/>
    <property type="match status" value="5"/>
</dbReference>
<reference evidence="12 13" key="1">
    <citation type="submission" date="2019-08" db="EMBL/GenBank/DDBJ databases">
        <title>A chromosome-level genome assembly, high-density linkage maps, and genome scans reveal the genomic architecture of hybrid incompatibilities underlying speciation via character displacement in darters (Percidae: Etheostominae).</title>
        <authorList>
            <person name="Moran R.L."/>
            <person name="Catchen J.M."/>
            <person name="Fuller R.C."/>
        </authorList>
    </citation>
    <scope>NUCLEOTIDE SEQUENCE [LARGE SCALE GENOMIC DNA]</scope>
    <source>
        <strain evidence="12">EspeVRDwgs_2016</strain>
        <tissue evidence="12">Muscle</tissue>
    </source>
</reference>
<feature type="chain" id="PRO_5023804326" description="von Willebrand factor D and EGF domain-containing protein" evidence="9">
    <location>
        <begin position="24"/>
        <end position="1941"/>
    </location>
</feature>
<evidence type="ECO:0000256" key="5">
    <source>
        <dbReference type="ARBA" id="ARBA00023157"/>
    </source>
</evidence>
<feature type="disulfide bond" evidence="7">
    <location>
        <begin position="1199"/>
        <end position="1209"/>
    </location>
</feature>
<evidence type="ECO:0000256" key="3">
    <source>
        <dbReference type="ARBA" id="ARBA00022737"/>
    </source>
</evidence>
<feature type="disulfide bond" evidence="7">
    <location>
        <begin position="1649"/>
        <end position="1659"/>
    </location>
</feature>
<dbReference type="PROSITE" id="PS50026">
    <property type="entry name" value="EGF_3"/>
    <property type="match status" value="7"/>
</dbReference>
<comment type="caution">
    <text evidence="7">Lacks conserved residue(s) required for the propagation of feature annotation.</text>
</comment>
<accession>A0A5J5DF00</accession>
<feature type="disulfide bond" evidence="7">
    <location>
        <begin position="1220"/>
        <end position="1229"/>
    </location>
</feature>
<sequence>MTLETVFKLLPCVVFLLPNAMHAQTVPPPECAPGGHSILQDPYRSTTFSSSWLQQSALQDFICDHSLISGWYQFQIFDKPASMPTQCVEMNHCGTQAPVWLSLGEGESLPGPQEVRQLTACATWQLFPGNSKDCCMFRIPVTVRNCGDFYVYLLQPTQGCMGYCAQEMLETLTTTARSCGPDEVNVDGTCDTKQPPIPSVPVIVSELTGKSIYLKCSFGSSSNSSLGYVVAWSRLSPEGRKEELKQETTIQTSAFIELDGFNLRLGDKIYCSSVTFFLDSPDVRSASVESQEFFAGIMLRPEVSSVSEDGRLYELVVESTVPVPCLEDSSSSTELCTLSLQLSTSSEGEGLLGADLSLSSCVVDLSRGPCRDGVCSRALIHFSPVTDFFKDGNRTTQISVKSIVTPNFLWSGYSPEPVEITVKDVPSAYCYSFTDPHIITFDGRYYENFQVGTFVLYKSVLRPFEVHVRQWECGSVLHAASCVCGFVVRDGGDVIAFDMCNGEMGETKPHLSVKNRDLSKSGIRITESYQGRKVTMTFSSGAFVRADVSDWGMSLTLRAPSSDRSHTEGLCGTYDGQSDNDFHSAGGTPLEHLDAFISEWRLPPGSSLFDTVPSHLSTLSPRKYCNCQAKPRLTFPRARSQPVTSSHPTCSHHGNVQLPSVIPTLDVTAEYIDSVELVKGDGSDRQPLPPGHSSQHSQDQGSDAELRERRFSLTTSSDGASTSAHRRGRRQSRHIISNSPHQSLSQSDLEGFTYFFPEDHEAAVQLDSSLTGPTPSGLTEQQARTQCQQAVAGSSIALSCVRLLEESIISHVMAMCITDLQLKDEQSWLNATLPLLENECERRLIEEKRREEEYKDVLAVLKCPNLCNGNGQCSEWGCVCFPGFGSYDCSVLSDQIPEITELGTEGLCNVRQQDCSTIQVYGEGFKNSYELKCEFVKEKFDDGEWVLDEPQFVLAIFLDATSLECQLPLQDSHGAPAGLDLEQMTDRPLARWQIKVSNDGYSYSNAKILTLYDGACQICSLNTEVLCTLREKTCNIDGQCYREGQSNPSSPCLTCRPDSSKHTWSIAEKNEPPALQSLPVPLWSFQGENLIYQLQAQDPEGSAVHFTLESGPEGASLSPAGLLMWKTETANTHTFQFTVTDDCNAETRASIQVSVRSCECLNGASCETNSKLPAGSGEYLCECLHGFTGERCEVDIDDCKPNPCRLGRCIDAPNSFSCICPPGMTGRTCREDIDECVSQPCFPGVGCNNSLGSFICGVCPQGFSGDGKICTRNQDSPVKAVTAPARVPQVLLRPKPPGPSPCSRRPCYPGVQCFQSTHVSAGFVCGPCPPGLHGDGQTCTTGQGTVAGGADGHVRIIKSNSSKEMTPTSSSSSSSWLPISPRRPPDRRRPAATVSSIRTVSSNHRKTPVHRGQPSEAELRPDLTTAVKWGSPSHHVTCADSPCFPGVPCEPTATGSFRYQCGKNMECTLPNTCACKEGYTGYNCHIASCEPPCQHGGTCLARNLCTCSYGYVGPRCGITLCNPVCLNGGTCMKPNICACPSGFYGSQCQIAVCSPPCKNGGQCMRNNVCSCPEGYIGKRCQKSVCEPMCMNKGKCVGPNTCSCTSGWRGKRCNIPVCLQKCKNGGECLGPNTCHCPTGWEGLQCQTPVCTQRCLNGGRCVLPDYCHCRKGYKGLTCAIKGSWESTTKAEQNNALNKQERKTKMVLVKFAIRLGVKNEPDRDSPGRVRARGAKSDHGGQEHRQTESPKTHRERGRNEQTAVDGGWRRKYRDFPSSPPRLISGNPYYRVKNDNKPKGKACKILAVAAKFVCFYQPTCTCPCKEVVFPPQSTYWYISWETCSAWPKYDVVTVTLKKQSESTTVQQGFTSWYSAGALTCRACDAVPSSELHVGELRHVSVLFILLAVSVLSRSRQCVLTLVFGVGQVRIELAHSCSSLHATQKTA</sequence>
<dbReference type="GO" id="GO:0005509">
    <property type="term" value="F:calcium ion binding"/>
    <property type="evidence" value="ECO:0007669"/>
    <property type="project" value="InterPro"/>
</dbReference>
<evidence type="ECO:0000313" key="13">
    <source>
        <dbReference type="Proteomes" id="UP000327493"/>
    </source>
</evidence>
<feature type="compositionally biased region" description="Polar residues" evidence="8">
    <location>
        <begin position="641"/>
        <end position="657"/>
    </location>
</feature>
<evidence type="ECO:0000256" key="1">
    <source>
        <dbReference type="ARBA" id="ARBA00022536"/>
    </source>
</evidence>
<dbReference type="SUPFAM" id="SSF57196">
    <property type="entry name" value="EGF/Laminin"/>
    <property type="match status" value="1"/>
</dbReference>
<dbReference type="InterPro" id="IPR009030">
    <property type="entry name" value="Growth_fac_rcpt_cys_sf"/>
</dbReference>
<dbReference type="Pfam" id="PF00094">
    <property type="entry name" value="VWD"/>
    <property type="match status" value="1"/>
</dbReference>
<feature type="region of interest" description="Disordered" evidence="8">
    <location>
        <begin position="679"/>
        <end position="745"/>
    </location>
</feature>
<feature type="domain" description="EGF-like" evidence="10">
    <location>
        <begin position="1549"/>
        <end position="1581"/>
    </location>
</feature>
<feature type="compositionally biased region" description="Polar residues" evidence="8">
    <location>
        <begin position="712"/>
        <end position="723"/>
    </location>
</feature>
<comment type="caution">
    <text evidence="12">The sequence shown here is derived from an EMBL/GenBank/DDBJ whole genome shotgun (WGS) entry which is preliminary data.</text>
</comment>
<dbReference type="InterPro" id="IPR058727">
    <property type="entry name" value="Helical_Vwde"/>
</dbReference>
<feature type="signal peptide" evidence="9">
    <location>
        <begin position="1"/>
        <end position="23"/>
    </location>
</feature>
<dbReference type="PANTHER" id="PTHR14949">
    <property type="entry name" value="EGF-LIKE-DOMAIN, MULTIPLE 7, 8"/>
    <property type="match status" value="1"/>
</dbReference>
<feature type="disulfide bond" evidence="7">
    <location>
        <begin position="1507"/>
        <end position="1516"/>
    </location>
</feature>
<dbReference type="FunFam" id="2.10.25.10:FF:000004">
    <property type="entry name" value="Neurogenic locus notch 1"/>
    <property type="match status" value="1"/>
</dbReference>
<dbReference type="Pfam" id="PF26129">
    <property type="entry name" value="Vwde"/>
    <property type="match status" value="1"/>
</dbReference>
<feature type="compositionally biased region" description="Low complexity" evidence="8">
    <location>
        <begin position="1359"/>
        <end position="1380"/>
    </location>
</feature>
<dbReference type="Gene3D" id="2.10.25.10">
    <property type="entry name" value="Laminin"/>
    <property type="match status" value="10"/>
</dbReference>
<dbReference type="EMBL" id="VOFY01000006">
    <property type="protein sequence ID" value="KAA8591888.1"/>
    <property type="molecule type" value="Genomic_DNA"/>
</dbReference>
<feature type="domain" description="VWFD" evidence="11">
    <location>
        <begin position="428"/>
        <end position="608"/>
    </location>
</feature>
<dbReference type="GO" id="GO:0005576">
    <property type="term" value="C:extracellular region"/>
    <property type="evidence" value="ECO:0007669"/>
    <property type="project" value="TreeGrafter"/>
</dbReference>
<feature type="disulfide bond" evidence="7">
    <location>
        <begin position="1617"/>
        <end position="1627"/>
    </location>
</feature>
<evidence type="ECO:0000256" key="2">
    <source>
        <dbReference type="ARBA" id="ARBA00022729"/>
    </source>
</evidence>
<feature type="disulfide bond" evidence="7">
    <location>
        <begin position="1183"/>
        <end position="1192"/>
    </location>
</feature>
<dbReference type="InterPro" id="IPR001881">
    <property type="entry name" value="EGF-like_Ca-bd_dom"/>
</dbReference>
<evidence type="ECO:0000256" key="8">
    <source>
        <dbReference type="SAM" id="MobiDB-lite"/>
    </source>
</evidence>
<evidence type="ECO:0000256" key="4">
    <source>
        <dbReference type="ARBA" id="ARBA00023054"/>
    </source>
</evidence>
<dbReference type="PROSITE" id="PS00022">
    <property type="entry name" value="EGF_1"/>
    <property type="match status" value="6"/>
</dbReference>
<dbReference type="InterPro" id="IPR013783">
    <property type="entry name" value="Ig-like_fold"/>
</dbReference>
<dbReference type="Pfam" id="PF25776">
    <property type="entry name" value="Ig_VWDE"/>
    <property type="match status" value="1"/>
</dbReference>
<dbReference type="PROSITE" id="PS51233">
    <property type="entry name" value="VWFD"/>
    <property type="match status" value="1"/>
</dbReference>
<evidence type="ECO:0000259" key="10">
    <source>
        <dbReference type="PROSITE" id="PS50026"/>
    </source>
</evidence>
<dbReference type="InterPro" id="IPR057774">
    <property type="entry name" value="D8C_UMOD/GP2/OIT3-like"/>
</dbReference>
<dbReference type="GO" id="GO:0009986">
    <property type="term" value="C:cell surface"/>
    <property type="evidence" value="ECO:0007669"/>
    <property type="project" value="TreeGrafter"/>
</dbReference>
<dbReference type="GO" id="GO:0005102">
    <property type="term" value="F:signaling receptor binding"/>
    <property type="evidence" value="ECO:0007669"/>
    <property type="project" value="TreeGrafter"/>
</dbReference>
<feature type="domain" description="EGF-like" evidence="10">
    <location>
        <begin position="1195"/>
        <end position="1230"/>
    </location>
</feature>
<evidence type="ECO:0000256" key="6">
    <source>
        <dbReference type="ARBA" id="ARBA00023180"/>
    </source>
</evidence>
<feature type="region of interest" description="Disordered" evidence="8">
    <location>
        <begin position="1716"/>
        <end position="1772"/>
    </location>
</feature>
<keyword evidence="6" id="KW-0325">Glycoprotein</keyword>
<evidence type="ECO:0000256" key="7">
    <source>
        <dbReference type="PROSITE-ProRule" id="PRU00076"/>
    </source>
</evidence>
<dbReference type="Pfam" id="PF00008">
    <property type="entry name" value="EGF"/>
    <property type="match status" value="1"/>
</dbReference>
<dbReference type="InterPro" id="IPR001846">
    <property type="entry name" value="VWF_type-D"/>
</dbReference>
<dbReference type="SMART" id="SM00216">
    <property type="entry name" value="VWD"/>
    <property type="match status" value="1"/>
</dbReference>
<evidence type="ECO:0000259" key="11">
    <source>
        <dbReference type="PROSITE" id="PS51233"/>
    </source>
</evidence>
<dbReference type="InterPro" id="IPR000152">
    <property type="entry name" value="EGF-type_Asp/Asn_hydroxyl_site"/>
</dbReference>
<feature type="disulfide bond" evidence="7">
    <location>
        <begin position="1489"/>
        <end position="1499"/>
    </location>
</feature>
<evidence type="ECO:0000313" key="12">
    <source>
        <dbReference type="EMBL" id="KAA8591888.1"/>
    </source>
</evidence>
<feature type="compositionally biased region" description="Basic residues" evidence="8">
    <location>
        <begin position="724"/>
        <end position="733"/>
    </location>
</feature>
<dbReference type="Pfam" id="PF25024">
    <property type="entry name" value="EGF_TEN"/>
    <property type="match status" value="1"/>
</dbReference>
<feature type="compositionally biased region" description="Low complexity" evidence="8">
    <location>
        <begin position="691"/>
        <end position="703"/>
    </location>
</feature>
<dbReference type="SMART" id="SM00179">
    <property type="entry name" value="EGF_CA"/>
    <property type="match status" value="2"/>
</dbReference>
<dbReference type="InterPro" id="IPR050969">
    <property type="entry name" value="Dev_Signal_Modulators"/>
</dbReference>
<feature type="compositionally biased region" description="Basic and acidic residues" evidence="8">
    <location>
        <begin position="1731"/>
        <end position="1748"/>
    </location>
</feature>
<feature type="domain" description="EGF-like" evidence="10">
    <location>
        <begin position="1154"/>
        <end position="1193"/>
    </location>
</feature>
<dbReference type="SUPFAM" id="SSF57184">
    <property type="entry name" value="Growth factor receptor domain"/>
    <property type="match status" value="1"/>
</dbReference>
<dbReference type="PROSITE" id="PS00010">
    <property type="entry name" value="ASX_HYDROXYL"/>
    <property type="match status" value="1"/>
</dbReference>
<feature type="disulfide bond" evidence="7">
    <location>
        <begin position="1635"/>
        <end position="1644"/>
    </location>
</feature>
<dbReference type="InterPro" id="IPR057885">
    <property type="entry name" value="Ig_VWDE"/>
</dbReference>
<dbReference type="Gene3D" id="2.60.40.10">
    <property type="entry name" value="Immunoglobulins"/>
    <property type="match status" value="1"/>
</dbReference>
<feature type="compositionally biased region" description="Polar residues" evidence="8">
    <location>
        <begin position="1393"/>
        <end position="1402"/>
    </location>
</feature>
<keyword evidence="3" id="KW-0677">Repeat</keyword>
<proteinExistence type="predicted"/>
<dbReference type="PROSITE" id="PS01187">
    <property type="entry name" value="EGF_CA"/>
    <property type="match status" value="1"/>
</dbReference>
<gene>
    <name evidence="12" type="ORF">FQN60_017262</name>
</gene>
<keyword evidence="13" id="KW-1185">Reference proteome</keyword>